<comment type="caution">
    <text evidence="2">The sequence shown here is derived from an EMBL/GenBank/DDBJ whole genome shotgun (WGS) entry which is preliminary data.</text>
</comment>
<dbReference type="AlphaFoldDB" id="A0A1F5I1L8"/>
<dbReference type="InterPro" id="IPR045584">
    <property type="entry name" value="Pilin-like"/>
</dbReference>
<proteinExistence type="predicted"/>
<dbReference type="InterPro" id="IPR012902">
    <property type="entry name" value="N_methyl_site"/>
</dbReference>
<keyword evidence="1" id="KW-1133">Transmembrane helix</keyword>
<reference evidence="2 3" key="1">
    <citation type="journal article" date="2016" name="Nat. Commun.">
        <title>Thousands of microbial genomes shed light on interconnected biogeochemical processes in an aquifer system.</title>
        <authorList>
            <person name="Anantharaman K."/>
            <person name="Brown C.T."/>
            <person name="Hug L.A."/>
            <person name="Sharon I."/>
            <person name="Castelle C.J."/>
            <person name="Probst A.J."/>
            <person name="Thomas B.C."/>
            <person name="Singh A."/>
            <person name="Wilkins M.J."/>
            <person name="Karaoz U."/>
            <person name="Brodie E.L."/>
            <person name="Williams K.H."/>
            <person name="Hubbard S.S."/>
            <person name="Banfield J.F."/>
        </authorList>
    </citation>
    <scope>NUCLEOTIDE SEQUENCE [LARGE SCALE GENOMIC DNA]</scope>
</reference>
<evidence type="ECO:0000256" key="1">
    <source>
        <dbReference type="SAM" id="Phobius"/>
    </source>
</evidence>
<protein>
    <recommendedName>
        <fullName evidence="4">Type II secretion system protein J</fullName>
    </recommendedName>
</protein>
<keyword evidence="1" id="KW-0472">Membrane</keyword>
<sequence>MKQFNNASHLRFAQGITLVELLIGIAILAFISLMVASVYVAHFRLFSNQSTNIDVASQNRIALDEMVNQIRESTDVWPNGNSSGCGFVFSGTDQIVLRLWPLDPITGDPTTPSDINDNTTYDHVYYCIASGNLYKAIQPALGSKRTQSQKILATNVSQLAFTYYDSSNPPVVVDPFFATQIKVQLKISQQNYDKKQTFETDQTGKAVLRNKPN</sequence>
<dbReference type="PROSITE" id="PS00409">
    <property type="entry name" value="PROKAR_NTER_METHYL"/>
    <property type="match status" value="1"/>
</dbReference>
<accession>A0A1F5I1L8</accession>
<dbReference type="STRING" id="1797729.A3A60_00545"/>
<gene>
    <name evidence="2" type="ORF">A3A60_00545</name>
</gene>
<keyword evidence="1" id="KW-0812">Transmembrane</keyword>
<dbReference type="Proteomes" id="UP000179227">
    <property type="component" value="Unassembled WGS sequence"/>
</dbReference>
<evidence type="ECO:0000313" key="2">
    <source>
        <dbReference type="EMBL" id="OGE10139.1"/>
    </source>
</evidence>
<organism evidence="2 3">
    <name type="scientific">Candidatus Curtissbacteria bacterium RIFCSPLOWO2_01_FULL_42_26</name>
    <dbReference type="NCBI Taxonomy" id="1797729"/>
    <lineage>
        <taxon>Bacteria</taxon>
        <taxon>Candidatus Curtissiibacteriota</taxon>
    </lineage>
</organism>
<name>A0A1F5I1L8_9BACT</name>
<dbReference type="EMBL" id="MFBS01000013">
    <property type="protein sequence ID" value="OGE10139.1"/>
    <property type="molecule type" value="Genomic_DNA"/>
</dbReference>
<evidence type="ECO:0008006" key="4">
    <source>
        <dbReference type="Google" id="ProtNLM"/>
    </source>
</evidence>
<evidence type="ECO:0000313" key="3">
    <source>
        <dbReference type="Proteomes" id="UP000179227"/>
    </source>
</evidence>
<feature type="transmembrane region" description="Helical" evidence="1">
    <location>
        <begin position="21"/>
        <end position="41"/>
    </location>
</feature>
<dbReference type="SUPFAM" id="SSF54523">
    <property type="entry name" value="Pili subunits"/>
    <property type="match status" value="1"/>
</dbReference>